<comment type="caution">
    <text evidence="2">The sequence shown here is derived from an EMBL/GenBank/DDBJ whole genome shotgun (WGS) entry which is preliminary data.</text>
</comment>
<feature type="transmembrane region" description="Helical" evidence="1">
    <location>
        <begin position="58"/>
        <end position="82"/>
    </location>
</feature>
<keyword evidence="1" id="KW-0472">Membrane</keyword>
<sequence>MRIVGVHKCPYAHQKYPYHMALLAQHTSSYRPTDTGQRGRVGAKRTRRNAMTMHVLSLWLWTLVLTLGSCSLFEASTARLVLSRPPRSYHPDDFSAGSYPRSLICAPVVTWSRALVRRASPVITCLHLRVQRLDRKRVLRSLCQISALAAFPGLGVTLRSADIITVILYVKQASGKGGLPIRTLVARVGIVD</sequence>
<evidence type="ECO:0000313" key="2">
    <source>
        <dbReference type="EMBL" id="KAH6880776.1"/>
    </source>
</evidence>
<keyword evidence="3" id="KW-1185">Reference proteome</keyword>
<dbReference type="EMBL" id="JAGPYM010000025">
    <property type="protein sequence ID" value="KAH6880776.1"/>
    <property type="molecule type" value="Genomic_DNA"/>
</dbReference>
<evidence type="ECO:0000313" key="3">
    <source>
        <dbReference type="Proteomes" id="UP000777438"/>
    </source>
</evidence>
<dbReference type="AlphaFoldDB" id="A0A9P8VZH6"/>
<protein>
    <submittedName>
        <fullName evidence="2">Uncharacterized protein</fullName>
    </submittedName>
</protein>
<reference evidence="2 3" key="1">
    <citation type="journal article" date="2021" name="Nat. Commun.">
        <title>Genetic determinants of endophytism in the Arabidopsis root mycobiome.</title>
        <authorList>
            <person name="Mesny F."/>
            <person name="Miyauchi S."/>
            <person name="Thiergart T."/>
            <person name="Pickel B."/>
            <person name="Atanasova L."/>
            <person name="Karlsson M."/>
            <person name="Huettel B."/>
            <person name="Barry K.W."/>
            <person name="Haridas S."/>
            <person name="Chen C."/>
            <person name="Bauer D."/>
            <person name="Andreopoulos W."/>
            <person name="Pangilinan J."/>
            <person name="LaButti K."/>
            <person name="Riley R."/>
            <person name="Lipzen A."/>
            <person name="Clum A."/>
            <person name="Drula E."/>
            <person name="Henrissat B."/>
            <person name="Kohler A."/>
            <person name="Grigoriev I.V."/>
            <person name="Martin F.M."/>
            <person name="Hacquard S."/>
        </authorList>
    </citation>
    <scope>NUCLEOTIDE SEQUENCE [LARGE SCALE GENOMIC DNA]</scope>
    <source>
        <strain evidence="2 3">MPI-CAGE-CH-0241</strain>
    </source>
</reference>
<name>A0A9P8VZH6_9HYPO</name>
<proteinExistence type="predicted"/>
<keyword evidence="1" id="KW-1133">Transmembrane helix</keyword>
<evidence type="ECO:0000256" key="1">
    <source>
        <dbReference type="SAM" id="Phobius"/>
    </source>
</evidence>
<dbReference type="Proteomes" id="UP000777438">
    <property type="component" value="Unassembled WGS sequence"/>
</dbReference>
<gene>
    <name evidence="2" type="ORF">B0T10DRAFT_142979</name>
</gene>
<accession>A0A9P8VZH6</accession>
<keyword evidence="1" id="KW-0812">Transmembrane</keyword>
<organism evidence="2 3">
    <name type="scientific">Thelonectria olida</name>
    <dbReference type="NCBI Taxonomy" id="1576542"/>
    <lineage>
        <taxon>Eukaryota</taxon>
        <taxon>Fungi</taxon>
        <taxon>Dikarya</taxon>
        <taxon>Ascomycota</taxon>
        <taxon>Pezizomycotina</taxon>
        <taxon>Sordariomycetes</taxon>
        <taxon>Hypocreomycetidae</taxon>
        <taxon>Hypocreales</taxon>
        <taxon>Nectriaceae</taxon>
        <taxon>Thelonectria</taxon>
    </lineage>
</organism>